<proteinExistence type="predicted"/>
<dbReference type="Proteomes" id="UP000028864">
    <property type="component" value="Unassembled WGS sequence"/>
</dbReference>
<name>A0AAV2WDZ7_MYCNE</name>
<dbReference type="EMBL" id="LK021337">
    <property type="protein sequence ID" value="CDQ42363.1"/>
    <property type="molecule type" value="Genomic_DNA"/>
</dbReference>
<evidence type="ECO:0000313" key="3">
    <source>
        <dbReference type="Proteomes" id="UP000028864"/>
    </source>
</evidence>
<reference evidence="2" key="1">
    <citation type="submission" date="2014-05" db="EMBL/GenBank/DDBJ databases">
        <authorList>
            <person name="Urmite Genomes"/>
        </authorList>
    </citation>
    <scope>NUCLEOTIDE SEQUENCE</scope>
    <source>
        <strain evidence="2">DSM 44074</strain>
    </source>
</reference>
<gene>
    <name evidence="2" type="primary">lppJ</name>
    <name evidence="2" type="ORF">BN1047_00215</name>
</gene>
<evidence type="ECO:0000313" key="2">
    <source>
        <dbReference type="EMBL" id="CDQ42363.1"/>
    </source>
</evidence>
<sequence>MSSPSDASGELDGPALSDDQIRAQVVDPAREIVRAARLQSVSGSFKFGSCNDQNEPPFRGIAGFRFAVPAGTPPDTYLAQVETTMIDQGWTPGPPPGAMPHGRVVHQGKIMAILTEHQGGGRVQVLGECRSTTDQVKAGGMQPVSITDELTS</sequence>
<dbReference type="RefSeq" id="WP_051644237.1">
    <property type="nucleotide sequence ID" value="NZ_FMZG01000001.1"/>
</dbReference>
<organism evidence="2 3">
    <name type="scientific">Mycolicibacterium neoaurum</name>
    <name type="common">Mycobacterium neoaurum</name>
    <dbReference type="NCBI Taxonomy" id="1795"/>
    <lineage>
        <taxon>Bacteria</taxon>
        <taxon>Bacillati</taxon>
        <taxon>Actinomycetota</taxon>
        <taxon>Actinomycetes</taxon>
        <taxon>Mycobacteriales</taxon>
        <taxon>Mycobacteriaceae</taxon>
        <taxon>Mycolicibacterium</taxon>
    </lineage>
</organism>
<evidence type="ECO:0000256" key="1">
    <source>
        <dbReference type="SAM" id="MobiDB-lite"/>
    </source>
</evidence>
<keyword evidence="2" id="KW-0449">Lipoprotein</keyword>
<accession>A0AAV2WDZ7</accession>
<reference evidence="2" key="2">
    <citation type="submission" date="2015-09" db="EMBL/GenBank/DDBJ databases">
        <title>Draft genome sequence of Mycobacterium neoaurum DSM 44074.</title>
        <authorList>
            <person name="Croce O."/>
            <person name="Robert C."/>
            <person name="Raoult D."/>
            <person name="Drancourt M."/>
        </authorList>
    </citation>
    <scope>NUCLEOTIDE SEQUENCE</scope>
    <source>
        <strain evidence="2">DSM 44074</strain>
    </source>
</reference>
<protein>
    <submittedName>
        <fullName evidence="2">Lipoprotein LppJ</fullName>
    </submittedName>
</protein>
<feature type="region of interest" description="Disordered" evidence="1">
    <location>
        <begin position="1"/>
        <end position="22"/>
    </location>
</feature>
<dbReference type="AlphaFoldDB" id="A0AAV2WDZ7"/>